<evidence type="ECO:0000256" key="2">
    <source>
        <dbReference type="ARBA" id="ARBA00001604"/>
    </source>
</evidence>
<feature type="active site" description="Nucleophile" evidence="19">
    <location>
        <position position="175"/>
    </location>
</feature>
<protein>
    <recommendedName>
        <fullName evidence="18">Phosphatidylcholine 1-acylhydrolase</fullName>
        <ecNumber evidence="6">3.1.1.32</ecNumber>
        <ecNumber evidence="7">3.1.1.4</ecNumber>
    </recommendedName>
</protein>
<reference evidence="21 22" key="1">
    <citation type="submission" date="2016-10" db="EMBL/GenBank/DDBJ databases">
        <authorList>
            <person name="de Groot N.N."/>
        </authorList>
    </citation>
    <scope>NUCLEOTIDE SEQUENCE [LARGE SCALE GENOMIC DNA]</scope>
    <source>
        <strain evidence="21 22">DSM 25232</strain>
    </source>
</reference>
<evidence type="ECO:0000256" key="15">
    <source>
        <dbReference type="ARBA" id="ARBA00023098"/>
    </source>
</evidence>
<dbReference type="Proteomes" id="UP000198521">
    <property type="component" value="Unassembled WGS sequence"/>
</dbReference>
<dbReference type="EC" id="3.1.1.4" evidence="7"/>
<evidence type="ECO:0000313" key="21">
    <source>
        <dbReference type="EMBL" id="SEK49439.1"/>
    </source>
</evidence>
<keyword evidence="10 20" id="KW-0479">Metal-binding</keyword>
<keyword evidence="11" id="KW-0732">Signal</keyword>
<keyword evidence="22" id="KW-1185">Reference proteome</keyword>
<keyword evidence="16" id="KW-0472">Membrane</keyword>
<evidence type="ECO:0000256" key="6">
    <source>
        <dbReference type="ARBA" id="ARBA00013179"/>
    </source>
</evidence>
<dbReference type="RefSeq" id="WP_170836991.1">
    <property type="nucleotide sequence ID" value="NZ_FOAB01000001.1"/>
</dbReference>
<evidence type="ECO:0000256" key="8">
    <source>
        <dbReference type="ARBA" id="ARBA00022452"/>
    </source>
</evidence>
<feature type="active site" description="Proton acceptor" evidence="19">
    <location>
        <position position="173"/>
    </location>
</feature>
<keyword evidence="8" id="KW-1134">Transmembrane beta strand</keyword>
<comment type="subunit">
    <text evidence="5">Homodimer; dimerization is reversible, and the dimeric form is the active one.</text>
</comment>
<dbReference type="Pfam" id="PF02253">
    <property type="entry name" value="PLA1"/>
    <property type="match status" value="1"/>
</dbReference>
<organism evidence="21 22">
    <name type="scientific">Aquimarina amphilecti</name>
    <dbReference type="NCBI Taxonomy" id="1038014"/>
    <lineage>
        <taxon>Bacteria</taxon>
        <taxon>Pseudomonadati</taxon>
        <taxon>Bacteroidota</taxon>
        <taxon>Flavobacteriia</taxon>
        <taxon>Flavobacteriales</taxon>
        <taxon>Flavobacteriaceae</taxon>
        <taxon>Aquimarina</taxon>
    </lineage>
</organism>
<dbReference type="InterPro" id="IPR036541">
    <property type="entry name" value="PLipase_A1_sf"/>
</dbReference>
<gene>
    <name evidence="21" type="ORF">SAMN04487910_0654</name>
</gene>
<dbReference type="GO" id="GO:0004623">
    <property type="term" value="F:phospholipase A2 activity"/>
    <property type="evidence" value="ECO:0007669"/>
    <property type="project" value="UniProtKB-EC"/>
</dbReference>
<evidence type="ECO:0000256" key="10">
    <source>
        <dbReference type="ARBA" id="ARBA00022723"/>
    </source>
</evidence>
<dbReference type="GO" id="GO:0005509">
    <property type="term" value="F:calcium ion binding"/>
    <property type="evidence" value="ECO:0007669"/>
    <property type="project" value="TreeGrafter"/>
</dbReference>
<dbReference type="SUPFAM" id="SSF56931">
    <property type="entry name" value="Outer membrane phospholipase A (OMPLA)"/>
    <property type="match status" value="1"/>
</dbReference>
<dbReference type="PANTHER" id="PTHR40457:SF1">
    <property type="entry name" value="PHOSPHOLIPASE A1"/>
    <property type="match status" value="1"/>
</dbReference>
<evidence type="ECO:0000256" key="17">
    <source>
        <dbReference type="ARBA" id="ARBA00023237"/>
    </source>
</evidence>
<keyword evidence="17" id="KW-0998">Cell outer membrane</keyword>
<evidence type="ECO:0000313" key="22">
    <source>
        <dbReference type="Proteomes" id="UP000198521"/>
    </source>
</evidence>
<evidence type="ECO:0000256" key="11">
    <source>
        <dbReference type="ARBA" id="ARBA00022729"/>
    </source>
</evidence>
<comment type="catalytic activity">
    <reaction evidence="1">
        <text>a 1,2-diacyl-sn-glycero-3-phosphocholine + H2O = a 2-acyl-sn-glycero-3-phosphocholine + a fatty acid + H(+)</text>
        <dbReference type="Rhea" id="RHEA:18689"/>
        <dbReference type="ChEBI" id="CHEBI:15377"/>
        <dbReference type="ChEBI" id="CHEBI:15378"/>
        <dbReference type="ChEBI" id="CHEBI:28868"/>
        <dbReference type="ChEBI" id="CHEBI:57643"/>
        <dbReference type="ChEBI" id="CHEBI:57875"/>
        <dbReference type="EC" id="3.1.1.32"/>
    </reaction>
</comment>
<comment type="cofactor">
    <cofactor evidence="20">
        <name>Ca(2+)</name>
        <dbReference type="ChEBI" id="CHEBI:29108"/>
    </cofactor>
    <text evidence="20">Binds 1 Ca(2+) ion per monomer.</text>
</comment>
<proteinExistence type="inferred from homology"/>
<feature type="binding site" description="in dimeric form" evidence="20">
    <location>
        <position position="137"/>
    </location>
    <ligand>
        <name>Ca(2+)</name>
        <dbReference type="ChEBI" id="CHEBI:29108"/>
        <label>1</label>
    </ligand>
</feature>
<evidence type="ECO:0000256" key="16">
    <source>
        <dbReference type="ARBA" id="ARBA00023136"/>
    </source>
</evidence>
<keyword evidence="15" id="KW-0443">Lipid metabolism</keyword>
<dbReference type="Gene3D" id="2.40.230.10">
    <property type="entry name" value="Phospholipase A1"/>
    <property type="match status" value="1"/>
</dbReference>
<evidence type="ECO:0000256" key="9">
    <source>
        <dbReference type="ARBA" id="ARBA00022692"/>
    </source>
</evidence>
<evidence type="ECO:0000256" key="19">
    <source>
        <dbReference type="PIRSR" id="PIRSR603187-1"/>
    </source>
</evidence>
<evidence type="ECO:0000256" key="3">
    <source>
        <dbReference type="ARBA" id="ARBA00004571"/>
    </source>
</evidence>
<feature type="binding site" description="in dimeric form" evidence="20">
    <location>
        <position position="183"/>
    </location>
    <ligand>
        <name>Ca(2+)</name>
        <dbReference type="ChEBI" id="CHEBI:29108"/>
        <label>1</label>
    </ligand>
</feature>
<evidence type="ECO:0000256" key="20">
    <source>
        <dbReference type="PIRSR" id="PIRSR603187-2"/>
    </source>
</evidence>
<accession>A0A1H7HGM9</accession>
<feature type="binding site" description="in dimeric form" evidence="20">
    <location>
        <position position="178"/>
    </location>
    <ligand>
        <name>Ca(2+)</name>
        <dbReference type="ChEBI" id="CHEBI:29108"/>
        <label>1</label>
    </ligand>
</feature>
<evidence type="ECO:0000256" key="18">
    <source>
        <dbReference type="ARBA" id="ARBA00032375"/>
    </source>
</evidence>
<dbReference type="AlphaFoldDB" id="A0A1H7HGM9"/>
<dbReference type="PRINTS" id="PR01486">
    <property type="entry name" value="PHPHLIPASEA1"/>
</dbReference>
<dbReference type="STRING" id="1038014.SAMN04487910_0654"/>
<evidence type="ECO:0000256" key="13">
    <source>
        <dbReference type="ARBA" id="ARBA00022837"/>
    </source>
</evidence>
<evidence type="ECO:0000256" key="14">
    <source>
        <dbReference type="ARBA" id="ARBA00022963"/>
    </source>
</evidence>
<keyword evidence="9" id="KW-0812">Transmembrane</keyword>
<dbReference type="PANTHER" id="PTHR40457">
    <property type="entry name" value="PHOSPHOLIPASE A1"/>
    <property type="match status" value="1"/>
</dbReference>
<name>A0A1H7HGM9_AQUAM</name>
<dbReference type="CDD" id="cd00541">
    <property type="entry name" value="OMPLA"/>
    <property type="match status" value="1"/>
</dbReference>
<dbReference type="GO" id="GO:0009279">
    <property type="term" value="C:cell outer membrane"/>
    <property type="evidence" value="ECO:0007669"/>
    <property type="project" value="UniProtKB-SubCell"/>
</dbReference>
<dbReference type="EMBL" id="FOAB01000001">
    <property type="protein sequence ID" value="SEK49439.1"/>
    <property type="molecule type" value="Genomic_DNA"/>
</dbReference>
<comment type="catalytic activity">
    <reaction evidence="2">
        <text>a 1,2-diacyl-sn-glycero-3-phosphocholine + H2O = a 1-acyl-sn-glycero-3-phosphocholine + a fatty acid + H(+)</text>
        <dbReference type="Rhea" id="RHEA:15801"/>
        <dbReference type="ChEBI" id="CHEBI:15377"/>
        <dbReference type="ChEBI" id="CHEBI:15378"/>
        <dbReference type="ChEBI" id="CHEBI:28868"/>
        <dbReference type="ChEBI" id="CHEBI:57643"/>
        <dbReference type="ChEBI" id="CHEBI:58168"/>
        <dbReference type="EC" id="3.1.1.4"/>
    </reaction>
</comment>
<keyword evidence="14" id="KW-0442">Lipid degradation</keyword>
<evidence type="ECO:0000256" key="1">
    <source>
        <dbReference type="ARBA" id="ARBA00000111"/>
    </source>
</evidence>
<dbReference type="InterPro" id="IPR003187">
    <property type="entry name" value="PLipase_A1"/>
</dbReference>
<evidence type="ECO:0000256" key="7">
    <source>
        <dbReference type="ARBA" id="ARBA00013278"/>
    </source>
</evidence>
<dbReference type="GO" id="GO:0008970">
    <property type="term" value="F:phospholipase A1 activity"/>
    <property type="evidence" value="ECO:0007669"/>
    <property type="project" value="UniProtKB-EC"/>
</dbReference>
<evidence type="ECO:0000256" key="4">
    <source>
        <dbReference type="ARBA" id="ARBA00010525"/>
    </source>
</evidence>
<comment type="similarity">
    <text evidence="4">Belongs to the phospholipase A1 family.</text>
</comment>
<evidence type="ECO:0000256" key="12">
    <source>
        <dbReference type="ARBA" id="ARBA00022801"/>
    </source>
</evidence>
<dbReference type="EC" id="3.1.1.32" evidence="6"/>
<comment type="subcellular location">
    <subcellularLocation>
        <location evidence="3">Cell outer membrane</location>
        <topology evidence="3">Multi-pass membrane protein</topology>
    </subcellularLocation>
</comment>
<keyword evidence="13 20" id="KW-0106">Calcium</keyword>
<evidence type="ECO:0000256" key="5">
    <source>
        <dbReference type="ARBA" id="ARBA00011702"/>
    </source>
</evidence>
<dbReference type="GO" id="GO:0016042">
    <property type="term" value="P:lipid catabolic process"/>
    <property type="evidence" value="ECO:0007669"/>
    <property type="project" value="UniProtKB-KW"/>
</dbReference>
<sequence>MIESIDKNFREVIITILVSVFLFSFSYGQVVTKDPEGSLSKRWQIKGDSIKRFKIEPYKPVYFLVANYTTDINNSPISDNPLNSVEESSDFSDTELKFQLSFKTRAVRNLFGKKIGGDVWVGYTQSSRWQLYSANISRPFRETNYEPEVMLVFPTTYKVLGLNGVFAGIGINHQSNGRSNPLSRSWNRIVLQFGWETPSWSFVLRPWWRLPEDEIEDNNPGIQNYIGRAEFLTVFSKGRHDVSVLAKHSLRGGNKNRGSIRFDYAIKVIDQLQIHAQIFHGYGESLIDYNHSQTTFGIGLSLLQWR</sequence>
<keyword evidence="12" id="KW-0378">Hydrolase</keyword>